<keyword evidence="2" id="KW-1133">Transmembrane helix</keyword>
<dbReference type="Pfam" id="PF13462">
    <property type="entry name" value="Thioredoxin_4"/>
    <property type="match status" value="1"/>
</dbReference>
<dbReference type="InterPro" id="IPR041205">
    <property type="entry name" value="ScsC_N"/>
</dbReference>
<comment type="function">
    <text evidence="1">May be required for disulfide bond formation in some proteins.</text>
</comment>
<dbReference type="InterPro" id="IPR050824">
    <property type="entry name" value="Thiol_disulfide_DsbA"/>
</dbReference>
<organism evidence="4 5">
    <name type="scientific">Brevundimonas intermedia</name>
    <dbReference type="NCBI Taxonomy" id="74315"/>
    <lineage>
        <taxon>Bacteria</taxon>
        <taxon>Pseudomonadati</taxon>
        <taxon>Pseudomonadota</taxon>
        <taxon>Alphaproteobacteria</taxon>
        <taxon>Caulobacterales</taxon>
        <taxon>Caulobacteraceae</taxon>
        <taxon>Brevundimonas</taxon>
    </lineage>
</organism>
<dbReference type="EMBL" id="BSFD01000011">
    <property type="protein sequence ID" value="GLK50490.1"/>
    <property type="molecule type" value="Genomic_DNA"/>
</dbReference>
<feature type="transmembrane region" description="Helical" evidence="2">
    <location>
        <begin position="25"/>
        <end position="46"/>
    </location>
</feature>
<evidence type="ECO:0000259" key="3">
    <source>
        <dbReference type="PROSITE" id="PS51352"/>
    </source>
</evidence>
<keyword evidence="2" id="KW-0472">Membrane</keyword>
<reference evidence="4" key="1">
    <citation type="journal article" date="2014" name="Int. J. Syst. Evol. Microbiol.">
        <title>Complete genome of a new Firmicutes species belonging to the dominant human colonic microbiota ('Ruminococcus bicirculans') reveals two chromosomes and a selective capacity to utilize plant glucans.</title>
        <authorList>
            <consortium name="NISC Comparative Sequencing Program"/>
            <person name="Wegmann U."/>
            <person name="Louis P."/>
            <person name="Goesmann A."/>
            <person name="Henrissat B."/>
            <person name="Duncan S.H."/>
            <person name="Flint H.J."/>
        </authorList>
    </citation>
    <scope>NUCLEOTIDE SEQUENCE</scope>
    <source>
        <strain evidence="4">VKM B-1499</strain>
    </source>
</reference>
<feature type="domain" description="Thioredoxin" evidence="3">
    <location>
        <begin position="90"/>
        <end position="262"/>
    </location>
</feature>
<dbReference type="SUPFAM" id="SSF52833">
    <property type="entry name" value="Thioredoxin-like"/>
    <property type="match status" value="1"/>
</dbReference>
<dbReference type="PANTHER" id="PTHR35891:SF3">
    <property type="entry name" value="THIOL:DISULFIDE INTERCHANGE PROTEIN DSBL"/>
    <property type="match status" value="1"/>
</dbReference>
<gene>
    <name evidence="4" type="ORF">GCM10017620_34640</name>
</gene>
<dbReference type="InterPro" id="IPR012336">
    <property type="entry name" value="Thioredoxin-like_fold"/>
</dbReference>
<evidence type="ECO:0000256" key="2">
    <source>
        <dbReference type="SAM" id="Phobius"/>
    </source>
</evidence>
<dbReference type="InterPro" id="IPR013766">
    <property type="entry name" value="Thioredoxin_domain"/>
</dbReference>
<sequence>MTDDAPAPEPRPLPPAKSSRLTGAAAGYVALGVSVVALGLASAPYFGGGSGGDVRAYLLKHPEVLQEASLALQTKAEQARVEETNAAATANAGLLAPDARDPAFGPADAKVTVIEFFDFRCPGCKAVAPQFRALMAAHPDVRFVFKDWPILDRGEDIASQYAARAALAAHQQGKYLEVYDALMRERALTPQAIDRILAEHGVDLARAKATLAAPETTRHIADIHTTAAALKLQGTPTFFVNGKAAPSIEPAEIARMIEAAKR</sequence>
<evidence type="ECO:0000256" key="1">
    <source>
        <dbReference type="ARBA" id="ARBA00003565"/>
    </source>
</evidence>
<dbReference type="Gene3D" id="3.40.30.10">
    <property type="entry name" value="Glutaredoxin"/>
    <property type="match status" value="1"/>
</dbReference>
<dbReference type="RefSeq" id="WP_271166613.1">
    <property type="nucleotide sequence ID" value="NZ_BSFD01000011.1"/>
</dbReference>
<comment type="caution">
    <text evidence="4">The sequence shown here is derived from an EMBL/GenBank/DDBJ whole genome shotgun (WGS) entry which is preliminary data.</text>
</comment>
<protein>
    <submittedName>
        <fullName evidence="4">Outer membrane protein</fullName>
    </submittedName>
</protein>
<dbReference type="PANTHER" id="PTHR35891">
    <property type="entry name" value="THIOL:DISULFIDE INTERCHANGE PROTEIN DSBA"/>
    <property type="match status" value="1"/>
</dbReference>
<evidence type="ECO:0000313" key="4">
    <source>
        <dbReference type="EMBL" id="GLK50490.1"/>
    </source>
</evidence>
<dbReference type="Pfam" id="PF18312">
    <property type="entry name" value="ScsC_N"/>
    <property type="match status" value="1"/>
</dbReference>
<evidence type="ECO:0000313" key="5">
    <source>
        <dbReference type="Proteomes" id="UP001143509"/>
    </source>
</evidence>
<keyword evidence="2" id="KW-0812">Transmembrane</keyword>
<dbReference type="PROSITE" id="PS51352">
    <property type="entry name" value="THIOREDOXIN_2"/>
    <property type="match status" value="1"/>
</dbReference>
<name>A0ABQ5TEX8_9CAUL</name>
<keyword evidence="5" id="KW-1185">Reference proteome</keyword>
<accession>A0ABQ5TEX8</accession>
<dbReference type="Proteomes" id="UP001143509">
    <property type="component" value="Unassembled WGS sequence"/>
</dbReference>
<dbReference type="InterPro" id="IPR036249">
    <property type="entry name" value="Thioredoxin-like_sf"/>
</dbReference>
<reference evidence="4" key="2">
    <citation type="submission" date="2023-01" db="EMBL/GenBank/DDBJ databases">
        <authorList>
            <person name="Sun Q."/>
            <person name="Evtushenko L."/>
        </authorList>
    </citation>
    <scope>NUCLEOTIDE SEQUENCE</scope>
    <source>
        <strain evidence="4">VKM B-1499</strain>
    </source>
</reference>
<proteinExistence type="predicted"/>